<evidence type="ECO:0000256" key="3">
    <source>
        <dbReference type="ARBA" id="ARBA00022737"/>
    </source>
</evidence>
<evidence type="ECO:0000259" key="7">
    <source>
        <dbReference type="Pfam" id="PF23123"/>
    </source>
</evidence>
<dbReference type="Pfam" id="PF00400">
    <property type="entry name" value="WD40"/>
    <property type="match status" value="4"/>
</dbReference>
<evidence type="ECO:0000256" key="1">
    <source>
        <dbReference type="ARBA" id="ARBA00022553"/>
    </source>
</evidence>
<evidence type="ECO:0000256" key="5">
    <source>
        <dbReference type="SAM" id="Coils"/>
    </source>
</evidence>
<feature type="region of interest" description="Disordered" evidence="6">
    <location>
        <begin position="1209"/>
        <end position="1229"/>
    </location>
</feature>
<dbReference type="PROSITE" id="PS00678">
    <property type="entry name" value="WD_REPEATS_1"/>
    <property type="match status" value="1"/>
</dbReference>
<dbReference type="SUPFAM" id="SSF50998">
    <property type="entry name" value="Quinoprotein alcohol dehydrogenase-like"/>
    <property type="match status" value="1"/>
</dbReference>
<protein>
    <submittedName>
        <fullName evidence="9">WD repeat-containing protein 7</fullName>
    </submittedName>
</protein>
<dbReference type="InterPro" id="IPR057848">
    <property type="entry name" value="WDR72_alpha-sol"/>
</dbReference>
<reference evidence="9" key="1">
    <citation type="submission" date="2025-08" db="UniProtKB">
        <authorList>
            <consortium name="RefSeq"/>
        </authorList>
    </citation>
    <scope>IDENTIFICATION</scope>
</reference>
<name>A0A6P8GAU6_CLUHA</name>
<feature type="compositionally biased region" description="Pro residues" evidence="6">
    <location>
        <begin position="1217"/>
        <end position="1226"/>
    </location>
</feature>
<dbReference type="PANTHER" id="PTHR44099">
    <property type="entry name" value="RABCONNECTIN-3B, ISOFORM A"/>
    <property type="match status" value="1"/>
</dbReference>
<feature type="repeat" description="WD" evidence="4">
    <location>
        <begin position="561"/>
        <end position="608"/>
    </location>
</feature>
<dbReference type="RefSeq" id="XP_031433736.1">
    <property type="nucleotide sequence ID" value="XM_031577876.2"/>
</dbReference>
<feature type="coiled-coil region" evidence="5">
    <location>
        <begin position="904"/>
        <end position="932"/>
    </location>
</feature>
<keyword evidence="2 4" id="KW-0853">WD repeat</keyword>
<feature type="compositionally biased region" description="Low complexity" evidence="6">
    <location>
        <begin position="1092"/>
        <end position="1117"/>
    </location>
</feature>
<dbReference type="InterPro" id="IPR049916">
    <property type="entry name" value="WDR72-like"/>
</dbReference>
<proteinExistence type="predicted"/>
<organism evidence="8 9">
    <name type="scientific">Clupea harengus</name>
    <name type="common">Atlantic herring</name>
    <dbReference type="NCBI Taxonomy" id="7950"/>
    <lineage>
        <taxon>Eukaryota</taxon>
        <taxon>Metazoa</taxon>
        <taxon>Chordata</taxon>
        <taxon>Craniata</taxon>
        <taxon>Vertebrata</taxon>
        <taxon>Euteleostomi</taxon>
        <taxon>Actinopterygii</taxon>
        <taxon>Neopterygii</taxon>
        <taxon>Teleostei</taxon>
        <taxon>Clupei</taxon>
        <taxon>Clupeiformes</taxon>
        <taxon>Clupeoidei</taxon>
        <taxon>Clupeidae</taxon>
        <taxon>Clupea</taxon>
    </lineage>
</organism>
<keyword evidence="3" id="KW-0677">Repeat</keyword>
<dbReference type="PROSITE" id="PS50294">
    <property type="entry name" value="WD_REPEATS_REGION"/>
    <property type="match status" value="1"/>
</dbReference>
<feature type="region of interest" description="Disordered" evidence="6">
    <location>
        <begin position="1061"/>
        <end position="1125"/>
    </location>
</feature>
<feature type="repeat" description="WD" evidence="4">
    <location>
        <begin position="91"/>
        <end position="135"/>
    </location>
</feature>
<dbReference type="KEGG" id="char:105893845"/>
<dbReference type="OrthoDB" id="338622at2759"/>
<evidence type="ECO:0000313" key="9">
    <source>
        <dbReference type="RefSeq" id="XP_031433736.1"/>
    </source>
</evidence>
<feature type="domain" description="WDR72-like alpha-solenoid" evidence="7">
    <location>
        <begin position="1160"/>
        <end position="1194"/>
    </location>
</feature>
<sequence length="1573" mass="172559">MKLVRIVKIKAMFRRLQFPVKRHKAVSSQENMSGNSLVLPIVLWGRRAPTHCISSLLVMDDFATIITGCHDGQICIWDMTPELEISPRALLFGHTASITCLSKANVGSDKQYLVSASESGEMCLWDVNDGRCIEFTKLACAHTGIQFYQFTIGTQREGRLLCHGHYPEILVVDATSLEVLYSLVSKISPDWISSMSIIRSHRTQEDTVVAVSVTGILKVWIITSDVSRMQDQDPVFEEESKPIYCQSCQSISFCTFTQLSLLVVCSKYWRVLDAGDFSLLCSVPSENDQAWTGGDFIAADKVIIWTEDGCSYIYKLPASCLPASEHFRSDIGKTTEGSIPPLVYSIADRADKQCTSSVVFYFCLPCPCPPPIPPSPPRGRLRPQVEEGCEGELVVCLPDVAVDPALYTPQLLFLQRPLEAPLLICPPVTRFFYGRREPFHKLLVQGDSAGCLSLWSIPETSPLQPLSSAAELQVTSSISLQGAFDKLMPCSAGIIDQLSVVPGSEEPIKVTASVYIPGQGRLVCGREDGSIILVPATQTAIVQLLQGEHMLRRGWPPHRTLRGHRDKVTCLLYPNQVSARYDQRSLVSGGVDFSVIVWDIFTGEMKHIFCVHGGEITQLLVPPENCSTRVSHCVCSVASDHSVGLLSLRERKCIMLASRHLFPIQVIKWRPCDDYLVVGCSDGSVYVWQMDTGALDRCVMGITAVEILNACDELAPATVDALNHPAVNLKQAMTRRSLAALKTWPSTSCRRWPLTCWPQTTQTRDSVRCPGEADICQMIERGAEPARLAELIRSFLISQTAKPGLLSPHPPNTPPLPLFKLENEGNLPKYSHNALVVQAMKTNVTDSDMHVLFFDVEAVIIQLLTEEAQRPSPMLVSPETLQKAPGGVDKGGSLLASKIFKQVKETIKENIKEHLLDEDDEEEEEMRRREEKSKSLSLLEYNLTMDTAKLFMSCLHAWGLNGNLDEVCLSRLGMLKPHTPISFGLISRGGHMSLMLPTFKESLMRQLALGGPEDGRKLSVSEIVGKGTYGVSRAVTTQHLLSVISLANTLMGMTNATFVGEHMKKAPTRPPRPGTPETLRKTGPPPPTSSPALQAQIKQAAAATSAPGSGASLTGPAFHPSPSVNEDNGWSQLAAMHCVMLPDLLGLDKFRPPLLEMLARRWQDRCLEVREAAQALLLAELRRIGQSGRKDTIDLWAPYLPQYVDTVSSPTATEAPQPIPPPPEPQPVEVKVQEEEIDVTDDDITAGCLSNLPPNAKKISNSYEERRKQATAIVLLGVIGAEFGAEIEPPKLPSRPRTAGQAPEGFGLTTGGSNYSLARHTCKALTFLLLQPPSQKLPPHSTIRRTAIDLIGRGFTVWEPYMDVSAVLMGLLELCADAEKQLTGITMGLPLNPAADSARSARHALSLIATARPPAFITTIAREVHRHTAMQSQGSQSQQNVHTTTLARAKTEILRVIEILIEKMPSDVVDLLVEVMDIIMYCIEGSLVKKKGLQECFPAICKFYMVGYCDRSHRIAVGARQGSVALYDVRTGKCQVRTVHPSLPLPLTQPPALSLWGVTPPCPASCPSVPRCV</sequence>
<feature type="repeat" description="WD" evidence="4">
    <location>
        <begin position="657"/>
        <end position="698"/>
    </location>
</feature>
<dbReference type="SMART" id="SM00320">
    <property type="entry name" value="WD40"/>
    <property type="match status" value="5"/>
</dbReference>
<evidence type="ECO:0000313" key="8">
    <source>
        <dbReference type="Proteomes" id="UP000515152"/>
    </source>
</evidence>
<evidence type="ECO:0000256" key="4">
    <source>
        <dbReference type="PROSITE-ProRule" id="PRU00221"/>
    </source>
</evidence>
<dbReference type="InterPro" id="IPR015943">
    <property type="entry name" value="WD40/YVTN_repeat-like_dom_sf"/>
</dbReference>
<evidence type="ECO:0000256" key="6">
    <source>
        <dbReference type="SAM" id="MobiDB-lite"/>
    </source>
</evidence>
<accession>A0A6P8GAU6</accession>
<dbReference type="InterPro" id="IPR001680">
    <property type="entry name" value="WD40_rpt"/>
</dbReference>
<dbReference type="InterPro" id="IPR019775">
    <property type="entry name" value="WD40_repeat_CS"/>
</dbReference>
<dbReference type="GO" id="GO:0005737">
    <property type="term" value="C:cytoplasm"/>
    <property type="evidence" value="ECO:0007669"/>
    <property type="project" value="TreeGrafter"/>
</dbReference>
<dbReference type="FunFam" id="2.130.10.10:FF:000247">
    <property type="entry name" value="WD repeat-containing protein 72"/>
    <property type="match status" value="1"/>
</dbReference>
<dbReference type="Proteomes" id="UP000515152">
    <property type="component" value="Chromosome 12"/>
</dbReference>
<evidence type="ECO:0000256" key="2">
    <source>
        <dbReference type="ARBA" id="ARBA00022574"/>
    </source>
</evidence>
<dbReference type="PANTHER" id="PTHR44099:SF3">
    <property type="entry name" value="WD REPEAT-CONTAINING PROTEIN 7"/>
    <property type="match status" value="1"/>
</dbReference>
<gene>
    <name evidence="9" type="primary">LOC105893845</name>
</gene>
<keyword evidence="8" id="KW-1185">Reference proteome</keyword>
<dbReference type="Pfam" id="PF23123">
    <property type="entry name" value="WDR72_alpha-sol"/>
    <property type="match status" value="1"/>
</dbReference>
<dbReference type="InterPro" id="IPR011047">
    <property type="entry name" value="Quinoprotein_ADH-like_sf"/>
</dbReference>
<dbReference type="PROSITE" id="PS50082">
    <property type="entry name" value="WD_REPEATS_2"/>
    <property type="match status" value="3"/>
</dbReference>
<dbReference type="Gene3D" id="2.130.10.10">
    <property type="entry name" value="YVTN repeat-like/Quinoprotein amine dehydrogenase"/>
    <property type="match status" value="2"/>
</dbReference>
<dbReference type="GeneID" id="105893845"/>
<keyword evidence="5" id="KW-0175">Coiled coil</keyword>
<keyword evidence="1" id="KW-0597">Phosphoprotein</keyword>